<dbReference type="AlphaFoldDB" id="A0A1J1DPY9"/>
<dbReference type="Pfam" id="PF01578">
    <property type="entry name" value="Cytochrom_C_asm"/>
    <property type="match status" value="1"/>
</dbReference>
<dbReference type="InterPro" id="IPR045062">
    <property type="entry name" value="Cyt_c_biogenesis_CcsA/CcmC"/>
</dbReference>
<keyword evidence="4 5" id="KW-0472">Membrane</keyword>
<name>A0A1J1DPY9_9BACT</name>
<dbReference type="OrthoDB" id="9814290at2"/>
<feature type="transmembrane region" description="Helical" evidence="5">
    <location>
        <begin position="36"/>
        <end position="56"/>
    </location>
</feature>
<dbReference type="GO" id="GO:0020037">
    <property type="term" value="F:heme binding"/>
    <property type="evidence" value="ECO:0007669"/>
    <property type="project" value="InterPro"/>
</dbReference>
<keyword evidence="8" id="KW-1185">Reference proteome</keyword>
<feature type="transmembrane region" description="Helical" evidence="5">
    <location>
        <begin position="247"/>
        <end position="266"/>
    </location>
</feature>
<evidence type="ECO:0000313" key="8">
    <source>
        <dbReference type="Proteomes" id="UP000242645"/>
    </source>
</evidence>
<evidence type="ECO:0000256" key="4">
    <source>
        <dbReference type="ARBA" id="ARBA00023136"/>
    </source>
</evidence>
<dbReference type="RefSeq" id="WP_096399429.1">
    <property type="nucleotide sequence ID" value="NZ_AP017368.1"/>
</dbReference>
<feature type="transmembrane region" description="Helical" evidence="5">
    <location>
        <begin position="6"/>
        <end position="24"/>
    </location>
</feature>
<reference evidence="7 8" key="1">
    <citation type="journal article" date="2017" name="ISME J.">
        <title>Genome of 'Ca. Desulfovibrio trichonymphae', an H2-oxidizing bacterium in a tripartite symbiotic system within a protist cell in the termite gut.</title>
        <authorList>
            <person name="Kuwahara H."/>
            <person name="Yuki M."/>
            <person name="Izawa K."/>
            <person name="Ohkuma M."/>
            <person name="Hongoh Y."/>
        </authorList>
    </citation>
    <scope>NUCLEOTIDE SEQUENCE [LARGE SCALE GENOMIC DNA]</scope>
    <source>
        <strain evidence="7 8">Rs-N31</strain>
    </source>
</reference>
<accession>A0A1J1DPY9</accession>
<evidence type="ECO:0000256" key="2">
    <source>
        <dbReference type="ARBA" id="ARBA00022692"/>
    </source>
</evidence>
<feature type="transmembrane region" description="Helical" evidence="5">
    <location>
        <begin position="94"/>
        <end position="115"/>
    </location>
</feature>
<keyword evidence="2 5" id="KW-0812">Transmembrane</keyword>
<dbReference type="Proteomes" id="UP000242645">
    <property type="component" value="Chromosome"/>
</dbReference>
<protein>
    <submittedName>
        <fullName evidence="7">Cytochrome c assembly protein</fullName>
    </submittedName>
</protein>
<feature type="transmembrane region" description="Helical" evidence="5">
    <location>
        <begin position="181"/>
        <end position="203"/>
    </location>
</feature>
<dbReference type="KEGG" id="dtr:RSDT_0393"/>
<dbReference type="PANTHER" id="PTHR30071:SF15">
    <property type="entry name" value="PROTEIN HEMX"/>
    <property type="match status" value="1"/>
</dbReference>
<feature type="transmembrane region" description="Helical" evidence="5">
    <location>
        <begin position="127"/>
        <end position="154"/>
    </location>
</feature>
<keyword evidence="3 5" id="KW-1133">Transmembrane helix</keyword>
<organism evidence="7 8">
    <name type="scientific">Candidatus Desulfovibrio trichonymphae</name>
    <dbReference type="NCBI Taxonomy" id="1725232"/>
    <lineage>
        <taxon>Bacteria</taxon>
        <taxon>Pseudomonadati</taxon>
        <taxon>Thermodesulfobacteriota</taxon>
        <taxon>Desulfovibrionia</taxon>
        <taxon>Desulfovibrionales</taxon>
        <taxon>Desulfovibrionaceae</taxon>
        <taxon>Desulfovibrio</taxon>
    </lineage>
</organism>
<evidence type="ECO:0000313" key="7">
    <source>
        <dbReference type="EMBL" id="BAV91905.1"/>
    </source>
</evidence>
<feature type="domain" description="Cytochrome c assembly protein" evidence="6">
    <location>
        <begin position="72"/>
        <end position="268"/>
    </location>
</feature>
<dbReference type="InterPro" id="IPR002541">
    <property type="entry name" value="Cyt_c_assembly"/>
</dbReference>
<dbReference type="PANTHER" id="PTHR30071">
    <property type="entry name" value="HEME EXPORTER PROTEIN C"/>
    <property type="match status" value="1"/>
</dbReference>
<dbReference type="GO" id="GO:0017004">
    <property type="term" value="P:cytochrome complex assembly"/>
    <property type="evidence" value="ECO:0007669"/>
    <property type="project" value="InterPro"/>
</dbReference>
<comment type="subcellular location">
    <subcellularLocation>
        <location evidence="1">Membrane</location>
        <topology evidence="1">Multi-pass membrane protein</topology>
    </subcellularLocation>
</comment>
<gene>
    <name evidence="7" type="primary">ccsA</name>
    <name evidence="7" type="ORF">RSDT_0393</name>
</gene>
<dbReference type="GO" id="GO:0005886">
    <property type="term" value="C:plasma membrane"/>
    <property type="evidence" value="ECO:0007669"/>
    <property type="project" value="TreeGrafter"/>
</dbReference>
<evidence type="ECO:0000256" key="1">
    <source>
        <dbReference type="ARBA" id="ARBA00004141"/>
    </source>
</evidence>
<feature type="transmembrane region" description="Helical" evidence="5">
    <location>
        <begin position="68"/>
        <end position="85"/>
    </location>
</feature>
<feature type="transmembrane region" description="Helical" evidence="5">
    <location>
        <begin position="218"/>
        <end position="235"/>
    </location>
</feature>
<proteinExistence type="predicted"/>
<evidence type="ECO:0000256" key="3">
    <source>
        <dbReference type="ARBA" id="ARBA00022989"/>
    </source>
</evidence>
<evidence type="ECO:0000259" key="6">
    <source>
        <dbReference type="Pfam" id="PF01578"/>
    </source>
</evidence>
<sequence>MISPECATLPTLLLCGVSSIAGIVGMLARSAFLRRLGVWLAVAVFISQSLMLMLGFHKALPSGLSLGAYFQLFAWFVLLCGLIVWRKIKQETPLLFATPLCLMLFAMSMSFLDAAVPLPALLKAPFYALHIGALFLSLGLLAIAFFAALLFLFLEGRIKSKQRTQGFWQDMPAIALLDKTNALTVLTAFPLYTLGIMSGLLWAKPVFGSSMTGDPKEVMSIVIWLIFAVLFHNRLVNNWKGRKPARFVVLIFLLCLFSIVVVNTVMNTHHAFMRG</sequence>
<dbReference type="EMBL" id="AP017368">
    <property type="protein sequence ID" value="BAV91905.1"/>
    <property type="molecule type" value="Genomic_DNA"/>
</dbReference>
<evidence type="ECO:0000256" key="5">
    <source>
        <dbReference type="SAM" id="Phobius"/>
    </source>
</evidence>